<dbReference type="SUPFAM" id="SSF47598">
    <property type="entry name" value="Ribbon-helix-helix"/>
    <property type="match status" value="1"/>
</dbReference>
<sequence>MPPRKTPPGKKNFPLRISPELYAALERWAADDLRSVNAQIEYLLTQSVRQAGRIKAREEPPAPPATDEMP</sequence>
<dbReference type="InterPro" id="IPR010985">
    <property type="entry name" value="Ribbon_hlx_hlx"/>
</dbReference>
<dbReference type="Proteomes" id="UP001302059">
    <property type="component" value="Unassembled WGS sequence"/>
</dbReference>
<proteinExistence type="predicted"/>
<evidence type="ECO:0008006" key="4">
    <source>
        <dbReference type="Google" id="ProtNLM"/>
    </source>
</evidence>
<evidence type="ECO:0000313" key="3">
    <source>
        <dbReference type="Proteomes" id="UP001302059"/>
    </source>
</evidence>
<dbReference type="RefSeq" id="WP_285523527.1">
    <property type="nucleotide sequence ID" value="NZ_JASNGB010000086.1"/>
</dbReference>
<name>A0ABT7JIU0_9DEIO</name>
<dbReference type="Gene3D" id="1.10.1220.10">
    <property type="entry name" value="Met repressor-like"/>
    <property type="match status" value="1"/>
</dbReference>
<keyword evidence="3" id="KW-1185">Reference proteome</keyword>
<evidence type="ECO:0000313" key="2">
    <source>
        <dbReference type="EMBL" id="MDL2344507.1"/>
    </source>
</evidence>
<dbReference type="EMBL" id="JASNGB010000086">
    <property type="protein sequence ID" value="MDL2344507.1"/>
    <property type="molecule type" value="Genomic_DNA"/>
</dbReference>
<evidence type="ECO:0000256" key="1">
    <source>
        <dbReference type="SAM" id="MobiDB-lite"/>
    </source>
</evidence>
<gene>
    <name evidence="2" type="ORF">QOL99_10105</name>
</gene>
<accession>A0ABT7JIU0</accession>
<organism evidence="2 3">
    <name type="scientific">Deinococcus rhizophilus</name>
    <dbReference type="NCBI Taxonomy" id="3049544"/>
    <lineage>
        <taxon>Bacteria</taxon>
        <taxon>Thermotogati</taxon>
        <taxon>Deinococcota</taxon>
        <taxon>Deinococci</taxon>
        <taxon>Deinococcales</taxon>
        <taxon>Deinococcaceae</taxon>
        <taxon>Deinococcus</taxon>
    </lineage>
</organism>
<protein>
    <recommendedName>
        <fullName evidence="4">CopG-like ribbon-helix-helix domain-containing protein</fullName>
    </recommendedName>
</protein>
<comment type="caution">
    <text evidence="2">The sequence shown here is derived from an EMBL/GenBank/DDBJ whole genome shotgun (WGS) entry which is preliminary data.</text>
</comment>
<reference evidence="2 3" key="1">
    <citation type="submission" date="2023-05" db="EMBL/GenBank/DDBJ databases">
        <authorList>
            <person name="Gao F."/>
        </authorList>
    </citation>
    <scope>NUCLEOTIDE SEQUENCE [LARGE SCALE GENOMIC DNA]</scope>
    <source>
        <strain evidence="2 3">MIMF12</strain>
    </source>
</reference>
<dbReference type="InterPro" id="IPR013321">
    <property type="entry name" value="Arc_rbn_hlx_hlx"/>
</dbReference>
<feature type="region of interest" description="Disordered" evidence="1">
    <location>
        <begin position="51"/>
        <end position="70"/>
    </location>
</feature>